<keyword evidence="1" id="KW-0805">Transcription regulation</keyword>
<dbReference type="AlphaFoldDB" id="A0A6L2PL08"/>
<dbReference type="EMBL" id="BLKM01000417">
    <property type="protein sequence ID" value="GFG33239.1"/>
    <property type="molecule type" value="Genomic_DNA"/>
</dbReference>
<dbReference type="InParanoid" id="A0A6L2PL08"/>
<dbReference type="Proteomes" id="UP000502823">
    <property type="component" value="Unassembled WGS sequence"/>
</dbReference>
<feature type="compositionally biased region" description="Polar residues" evidence="4">
    <location>
        <begin position="279"/>
        <end position="292"/>
    </location>
</feature>
<accession>A0A6L2PL08</accession>
<feature type="region of interest" description="Disordered" evidence="4">
    <location>
        <begin position="232"/>
        <end position="298"/>
    </location>
</feature>
<feature type="compositionally biased region" description="Acidic residues" evidence="4">
    <location>
        <begin position="246"/>
        <end position="255"/>
    </location>
</feature>
<proteinExistence type="predicted"/>
<dbReference type="GO" id="GO:0003712">
    <property type="term" value="F:transcription coregulator activity"/>
    <property type="evidence" value="ECO:0007669"/>
    <property type="project" value="TreeGrafter"/>
</dbReference>
<protein>
    <submittedName>
        <fullName evidence="5">Uncharacterized protein</fullName>
    </submittedName>
</protein>
<evidence type="ECO:0000313" key="6">
    <source>
        <dbReference type="Proteomes" id="UP000502823"/>
    </source>
</evidence>
<evidence type="ECO:0000256" key="2">
    <source>
        <dbReference type="ARBA" id="ARBA00023163"/>
    </source>
</evidence>
<gene>
    <name evidence="5" type="ORF">Cfor_05543</name>
</gene>
<name>A0A6L2PL08_COPFO</name>
<dbReference type="PANTHER" id="PTHR16088">
    <property type="entry name" value="YY1 ASSOCIATED PROTEIN-RELATED"/>
    <property type="match status" value="1"/>
</dbReference>
<evidence type="ECO:0000256" key="4">
    <source>
        <dbReference type="SAM" id="MobiDB-lite"/>
    </source>
</evidence>
<keyword evidence="3" id="KW-0539">Nucleus</keyword>
<dbReference type="PANTHER" id="PTHR16088:SF3">
    <property type="entry name" value="GON-4-LIKE PROTEIN"/>
    <property type="match status" value="1"/>
</dbReference>
<evidence type="ECO:0000313" key="5">
    <source>
        <dbReference type="EMBL" id="GFG33239.1"/>
    </source>
</evidence>
<reference evidence="6" key="1">
    <citation type="submission" date="2020-01" db="EMBL/GenBank/DDBJ databases">
        <title>Draft genome sequence of the Termite Coptotermes fromosanus.</title>
        <authorList>
            <person name="Itakura S."/>
            <person name="Yosikawa Y."/>
            <person name="Umezawa K."/>
        </authorList>
    </citation>
    <scope>NUCLEOTIDE SEQUENCE [LARGE SCALE GENOMIC DNA]</scope>
</reference>
<dbReference type="GO" id="GO:0006355">
    <property type="term" value="P:regulation of DNA-templated transcription"/>
    <property type="evidence" value="ECO:0007669"/>
    <property type="project" value="TreeGrafter"/>
</dbReference>
<dbReference type="InterPro" id="IPR052435">
    <property type="entry name" value="YY1-Transcr_Regul"/>
</dbReference>
<evidence type="ECO:0000256" key="1">
    <source>
        <dbReference type="ARBA" id="ARBA00023015"/>
    </source>
</evidence>
<keyword evidence="6" id="KW-1185">Reference proteome</keyword>
<keyword evidence="2" id="KW-0804">Transcription</keyword>
<organism evidence="5 6">
    <name type="scientific">Coptotermes formosanus</name>
    <name type="common">Formosan subterranean termite</name>
    <dbReference type="NCBI Taxonomy" id="36987"/>
    <lineage>
        <taxon>Eukaryota</taxon>
        <taxon>Metazoa</taxon>
        <taxon>Ecdysozoa</taxon>
        <taxon>Arthropoda</taxon>
        <taxon>Hexapoda</taxon>
        <taxon>Insecta</taxon>
        <taxon>Pterygota</taxon>
        <taxon>Neoptera</taxon>
        <taxon>Polyneoptera</taxon>
        <taxon>Dictyoptera</taxon>
        <taxon>Blattodea</taxon>
        <taxon>Blattoidea</taxon>
        <taxon>Termitoidae</taxon>
        <taxon>Rhinotermitidae</taxon>
        <taxon>Coptotermes</taxon>
    </lineage>
</organism>
<sequence>MVCVDMRDGMDNNFDAGGHTSVGGCPIWKKKADESCTLNLEVYEEQSSDGGSSEALEIVTSENEVVESSGRGELTFRTGNTKEMVVLNKEEIRVSILVLTALLFRLLPFGKRKNPSFYKGVPEILNSVEEEIEKQLDAKAAKSNLTVANVKNILKHVITNEHVLAMVRRTIKDEGGCDVRDNETEDECPYEPKLTRAKTKELLMSQPTIPWPITPVKKQSPSKCHVLIEQELSEDSSDEEYHPNDEEQEQSEEEKETNSRASAVGIQPPIAPHSDTLKLKTSNDSATQTSWSDDGLFKIPQESIGQRTRSKLSLSDTPLETIEKAFVPPDITTDMYDSECDDEDWKDFLKNFTEPLTTDVNDALDDDETDPEYNVLADEEQETVDKEELRVDRAVKVSRKELNLLVAELLDCTDMMSSDDEDIRTQQQQECPLPPEQEEPVLVEDPVPAMEVNMSMEKSDRSSEEEVLSFLAEQRLLLDQQLRKHVQLTTQHFLQTYAHPELSHCAAQCRGIIVSLKYLAGSKPESAFNAANLPAALKLIEEWERKLDPSTPESSEIIR</sequence>
<dbReference type="GO" id="GO:0005634">
    <property type="term" value="C:nucleus"/>
    <property type="evidence" value="ECO:0007669"/>
    <property type="project" value="TreeGrafter"/>
</dbReference>
<dbReference type="OrthoDB" id="6257037at2759"/>
<comment type="caution">
    <text evidence="5">The sequence shown here is derived from an EMBL/GenBank/DDBJ whole genome shotgun (WGS) entry which is preliminary data.</text>
</comment>
<evidence type="ECO:0000256" key="3">
    <source>
        <dbReference type="ARBA" id="ARBA00023242"/>
    </source>
</evidence>